<dbReference type="SUPFAM" id="SSF55781">
    <property type="entry name" value="GAF domain-like"/>
    <property type="match status" value="1"/>
</dbReference>
<dbReference type="PANTHER" id="PTHR43102:SF2">
    <property type="entry name" value="GAF DOMAIN-CONTAINING PROTEIN"/>
    <property type="match status" value="1"/>
</dbReference>
<gene>
    <name evidence="2" type="ORF">E5J99_19905</name>
</gene>
<dbReference type="InterPro" id="IPR029016">
    <property type="entry name" value="GAF-like_dom_sf"/>
</dbReference>
<feature type="domain" description="GAF" evidence="1">
    <location>
        <begin position="74"/>
        <end position="217"/>
    </location>
</feature>
<dbReference type="OrthoDB" id="9811889at2"/>
<protein>
    <submittedName>
        <fullName evidence="2">GAF domain-containing protein</fullName>
    </submittedName>
</protein>
<evidence type="ECO:0000313" key="2">
    <source>
        <dbReference type="EMBL" id="TGE12831.1"/>
    </source>
</evidence>
<organism evidence="2 3">
    <name type="scientific">Hymenobacter elongatus</name>
    <dbReference type="NCBI Taxonomy" id="877208"/>
    <lineage>
        <taxon>Bacteria</taxon>
        <taxon>Pseudomonadati</taxon>
        <taxon>Bacteroidota</taxon>
        <taxon>Cytophagia</taxon>
        <taxon>Cytophagales</taxon>
        <taxon>Hymenobacteraceae</taxon>
        <taxon>Hymenobacter</taxon>
    </lineage>
</organism>
<dbReference type="Gene3D" id="3.30.450.40">
    <property type="match status" value="1"/>
</dbReference>
<dbReference type="EMBL" id="SRLD01000061">
    <property type="protein sequence ID" value="TGE12831.1"/>
    <property type="molecule type" value="Genomic_DNA"/>
</dbReference>
<keyword evidence="3" id="KW-1185">Reference proteome</keyword>
<proteinExistence type="predicted"/>
<comment type="caution">
    <text evidence="2">The sequence shown here is derived from an EMBL/GenBank/DDBJ whole genome shotgun (WGS) entry which is preliminary data.</text>
</comment>
<dbReference type="Proteomes" id="UP000297739">
    <property type="component" value="Unassembled WGS sequence"/>
</dbReference>
<dbReference type="SMART" id="SM00065">
    <property type="entry name" value="GAF"/>
    <property type="match status" value="1"/>
</dbReference>
<evidence type="ECO:0000259" key="1">
    <source>
        <dbReference type="SMART" id="SM00065"/>
    </source>
</evidence>
<evidence type="ECO:0000313" key="3">
    <source>
        <dbReference type="Proteomes" id="UP000297739"/>
    </source>
</evidence>
<accession>A0A4Z0PFL0</accession>
<dbReference type="InterPro" id="IPR003018">
    <property type="entry name" value="GAF"/>
</dbReference>
<dbReference type="AlphaFoldDB" id="A0A4Z0PFL0"/>
<dbReference type="Pfam" id="PF01590">
    <property type="entry name" value="GAF"/>
    <property type="match status" value="1"/>
</dbReference>
<dbReference type="PANTHER" id="PTHR43102">
    <property type="entry name" value="SLR1143 PROTEIN"/>
    <property type="match status" value="1"/>
</dbReference>
<sequence>MSMSPCAPIQHSPTGSHPQKIRQNLFPTLYGLAYEATPGFTHTPLMHLPQQSLIPSNEEDRLLALSRYQILGTTPERLFDDLAALTAKLFNTPIALVSLVTDDSVWFKANFGLPDAERIARAESLCSVAILRNEATIFEDLTQQPCALVEPQVLQALELQFYAGYPLHTPDGFNIGALCVIDREPRTFLPDEEALLQHLATTVLLLLELRRTSSGPAEVVGPAWEKIYTAIPPLIHSLTLLAEIGSTGTAVDVHGTLVGTTAIHHEAGQLTVLINRTISALLAEYPARPSAS</sequence>
<reference evidence="2 3" key="1">
    <citation type="submission" date="2019-04" db="EMBL/GenBank/DDBJ databases">
        <authorList>
            <person name="Feng G."/>
            <person name="Zhang J."/>
            <person name="Zhu H."/>
        </authorList>
    </citation>
    <scope>NUCLEOTIDE SEQUENCE [LARGE SCALE GENOMIC DNA]</scope>
    <source>
        <strain evidence="2 3">JCM 17223</strain>
    </source>
</reference>
<name>A0A4Z0PFL0_9BACT</name>